<evidence type="ECO:0000313" key="6">
    <source>
        <dbReference type="EMBL" id="GEU49444.1"/>
    </source>
</evidence>
<dbReference type="Gene3D" id="4.10.60.10">
    <property type="entry name" value="Zinc finger, CCHC-type"/>
    <property type="match status" value="1"/>
</dbReference>
<protein>
    <recommendedName>
        <fullName evidence="5">CCHC-type domain-containing protein</fullName>
    </recommendedName>
</protein>
<keyword evidence="3" id="KW-0863">Zinc-finger</keyword>
<gene>
    <name evidence="6" type="ORF">Tci_021422</name>
</gene>
<reference evidence="6" key="1">
    <citation type="journal article" date="2019" name="Sci. Rep.">
        <title>Draft genome of Tanacetum cinerariifolium, the natural source of mosquito coil.</title>
        <authorList>
            <person name="Yamashiro T."/>
            <person name="Shiraishi A."/>
            <person name="Satake H."/>
            <person name="Nakayama K."/>
        </authorList>
    </citation>
    <scope>NUCLEOTIDE SEQUENCE</scope>
</reference>
<dbReference type="Pfam" id="PF14223">
    <property type="entry name" value="Retrotran_gag_2"/>
    <property type="match status" value="1"/>
</dbReference>
<feature type="compositionally biased region" description="Polar residues" evidence="4">
    <location>
        <begin position="165"/>
        <end position="188"/>
    </location>
</feature>
<keyword evidence="2" id="KW-0378">Hydrolase</keyword>
<dbReference type="InterPro" id="IPR039537">
    <property type="entry name" value="Retrotran_Ty1/copia-like"/>
</dbReference>
<feature type="region of interest" description="Disordered" evidence="4">
    <location>
        <begin position="1"/>
        <end position="29"/>
    </location>
</feature>
<feature type="compositionally biased region" description="Polar residues" evidence="4">
    <location>
        <begin position="666"/>
        <end position="681"/>
    </location>
</feature>
<dbReference type="PROSITE" id="PS50158">
    <property type="entry name" value="ZF_CCHC"/>
    <property type="match status" value="1"/>
</dbReference>
<feature type="region of interest" description="Disordered" evidence="4">
    <location>
        <begin position="955"/>
        <end position="994"/>
    </location>
</feature>
<dbReference type="SUPFAM" id="SSF56672">
    <property type="entry name" value="DNA/RNA polymerases"/>
    <property type="match status" value="1"/>
</dbReference>
<dbReference type="Pfam" id="PF25597">
    <property type="entry name" value="SH3_retrovirus"/>
    <property type="match status" value="2"/>
</dbReference>
<feature type="region of interest" description="Disordered" evidence="4">
    <location>
        <begin position="165"/>
        <end position="201"/>
    </location>
</feature>
<feature type="compositionally biased region" description="Basic and acidic residues" evidence="4">
    <location>
        <begin position="9"/>
        <end position="29"/>
    </location>
</feature>
<accession>A0A6L2KNL0</accession>
<dbReference type="SUPFAM" id="SSF57756">
    <property type="entry name" value="Retrovirus zinc finger-like domains"/>
    <property type="match status" value="1"/>
</dbReference>
<dbReference type="InterPro" id="IPR001878">
    <property type="entry name" value="Znf_CCHC"/>
</dbReference>
<comment type="caution">
    <text evidence="6">The sequence shown here is derived from an EMBL/GenBank/DDBJ whole genome shotgun (WGS) entry which is preliminary data.</text>
</comment>
<dbReference type="InterPro" id="IPR043502">
    <property type="entry name" value="DNA/RNA_pol_sf"/>
</dbReference>
<dbReference type="PANTHER" id="PTHR42648:SF21">
    <property type="entry name" value="CYSTEINE-RICH RLK (RECEPTOR-LIKE PROTEIN KINASE) 8"/>
    <property type="match status" value="1"/>
</dbReference>
<evidence type="ECO:0000256" key="1">
    <source>
        <dbReference type="ARBA" id="ARBA00022723"/>
    </source>
</evidence>
<dbReference type="InterPro" id="IPR012337">
    <property type="entry name" value="RNaseH-like_sf"/>
</dbReference>
<sequence>MGHFAMECRSPRNQESRPRNQDSSRKTVNVEDTSSKAMLAIDEAGFDWSYMADDEVPTNMALMAFSDSEFNKSEFDLATYKRGLAFIEEQLVFYKKNEVVFCDQINVLKRDASFRDSEITGPNLQIEKLKKEKESNQIKIDNFKNAPKSLDKLIGSQISDNSITENGNSFKSVPRTTANADGTSTSTIPGPVTTEEKAQKKNDVKARSMLLMALPSEHLLTFSQYKDAKTLFKDIQARFAGNDAIKKTQRTLLKQMYENFNAPSTESLDSIFNRLQKIISQLSILDLDIMRIDDLYNIRTVTPSLSSGSQNMAFLSFLGSTNEVDTASIHVSTVSTPVSTVSSYDNTANLSDATIKKITINESDTAGYEKTKVDCFNCHKMGHFAMECRSPRNQESMPRNQDNLRKTVNVEDTSSKAMLAIDEAGFDWSYMADDEVPTNMALMDFSDSKVQNSKTCSNTCLKSFETLKTQYDNLRIEFNKSEFDLATYKRGLAFIEEQLVFYKKNEVVFCDQIDVLKRDASFRDSEITGPNLQIEKHKKEKESNQIKIDNFKNAPKSLDKLIGSQISNNSRTGLGFASYNVVAAPPIGLFAPLTIDLSNSGLEEFQHPEFKGYGPKDSKSNCVDTLNDIKKSHDAPIIKYWVSDSDEDESKEMVLKSENVQHKPEQANQPRKVSQNLRNNKTNWNEMSTQKLGVGFQFIKKACFVCGSFSHLIKDHDSHDKKMGTPQDALKDQGYFNSGCSRHMAGNVSYLTDFKEHDGGYVAFGEELKVVRLLAKAQSELMCDKKNSVLFTDTECFVRSPNFKLADESQVLLKVLRKNNIKGIKREYSVARTPQQNKIAESRNRTLIEAARTLLADSKLPTTFWVEAVNTACYVQNRDQLGKFNGKSDEGIFVGYSTNSKAFRVYNIRTRKVEENLPITFLKNKPMIAGVRPEWLFDIDALLKLRNYAPVPVGTNSNDFADKGESFDAASESDNQERPNAESNTKTVNTARPVNTATHTYAEYSNDPLIPDLEDAGIFDDTYDDKDEGPEADYNNLETVISISPIPSTKIHKDHPKEQIVKEVKSAVQTRKMAKQNEAARLVAQGHRQEEGIDYDEFCAQVARIEAIRLFLAYASFMDFTIYQMDMKSAFLYGAIEEEVYVSQPPSFVDLEFPDKVYKVEKALYGLHQAPKAPVNTATHTYAEYSNDPLMPDLEDAGIFDDTYDDKDEGPEADYNNLETVISISPIPSTKIHKDHPKEQIVKEVKSAVQTRKMAKQNEADQLGKFNGKLDEGIFVGYSTNSKAFRVYNIRTRKVEENLHITFLENKPMIVGVRPEWLFDIDALLKLRNYAPVPVARLVAQGHRQEEGIDYDEFCAPVARIEAIRLFLAYVSFMDFTIYQMDMKSAFLYGAIEEEVYVSQPPGFVDLEFPDKVYKVEKALYGLHQAPKAWYETLSTYLLDNGSKRGKIYKTLFIKQIKDDILLVQVYVDDIIFHFTMRSLSTEFEKLMHKIFQMSSMRELTFFLGL</sequence>
<dbReference type="SMART" id="SM00343">
    <property type="entry name" value="ZnF_C2HC"/>
    <property type="match status" value="2"/>
</dbReference>
<evidence type="ECO:0000256" key="2">
    <source>
        <dbReference type="ARBA" id="ARBA00022801"/>
    </source>
</evidence>
<dbReference type="GO" id="GO:0016787">
    <property type="term" value="F:hydrolase activity"/>
    <property type="evidence" value="ECO:0007669"/>
    <property type="project" value="UniProtKB-KW"/>
</dbReference>
<dbReference type="InterPro" id="IPR013103">
    <property type="entry name" value="RVT_2"/>
</dbReference>
<dbReference type="GO" id="GO:0008270">
    <property type="term" value="F:zinc ion binding"/>
    <property type="evidence" value="ECO:0007669"/>
    <property type="project" value="UniProtKB-KW"/>
</dbReference>
<dbReference type="InterPro" id="IPR036397">
    <property type="entry name" value="RNaseH_sf"/>
</dbReference>
<feature type="domain" description="CCHC-type" evidence="5">
    <location>
        <begin position="375"/>
        <end position="390"/>
    </location>
</feature>
<keyword evidence="3" id="KW-0862">Zinc</keyword>
<feature type="region of interest" description="Disordered" evidence="4">
    <location>
        <begin position="659"/>
        <end position="681"/>
    </location>
</feature>
<evidence type="ECO:0000256" key="3">
    <source>
        <dbReference type="PROSITE-ProRule" id="PRU00047"/>
    </source>
</evidence>
<name>A0A6L2KNL0_TANCI</name>
<feature type="compositionally biased region" description="Polar residues" evidence="4">
    <location>
        <begin position="981"/>
        <end position="994"/>
    </location>
</feature>
<organism evidence="6">
    <name type="scientific">Tanacetum cinerariifolium</name>
    <name type="common">Dalmatian daisy</name>
    <name type="synonym">Chrysanthemum cinerariifolium</name>
    <dbReference type="NCBI Taxonomy" id="118510"/>
    <lineage>
        <taxon>Eukaryota</taxon>
        <taxon>Viridiplantae</taxon>
        <taxon>Streptophyta</taxon>
        <taxon>Embryophyta</taxon>
        <taxon>Tracheophyta</taxon>
        <taxon>Spermatophyta</taxon>
        <taxon>Magnoliopsida</taxon>
        <taxon>eudicotyledons</taxon>
        <taxon>Gunneridae</taxon>
        <taxon>Pentapetalae</taxon>
        <taxon>asterids</taxon>
        <taxon>campanulids</taxon>
        <taxon>Asterales</taxon>
        <taxon>Asteraceae</taxon>
        <taxon>Asteroideae</taxon>
        <taxon>Anthemideae</taxon>
        <taxon>Anthemidinae</taxon>
        <taxon>Tanacetum</taxon>
    </lineage>
</organism>
<dbReference type="Gene3D" id="3.30.420.10">
    <property type="entry name" value="Ribonuclease H-like superfamily/Ribonuclease H"/>
    <property type="match status" value="1"/>
</dbReference>
<dbReference type="SUPFAM" id="SSF53098">
    <property type="entry name" value="Ribonuclease H-like"/>
    <property type="match status" value="1"/>
</dbReference>
<evidence type="ECO:0000259" key="5">
    <source>
        <dbReference type="PROSITE" id="PS50158"/>
    </source>
</evidence>
<dbReference type="GO" id="GO:0003676">
    <property type="term" value="F:nucleic acid binding"/>
    <property type="evidence" value="ECO:0007669"/>
    <property type="project" value="InterPro"/>
</dbReference>
<dbReference type="EMBL" id="BKCJ010002564">
    <property type="protein sequence ID" value="GEU49444.1"/>
    <property type="molecule type" value="Genomic_DNA"/>
</dbReference>
<proteinExistence type="predicted"/>
<dbReference type="Pfam" id="PF07727">
    <property type="entry name" value="RVT_2"/>
    <property type="match status" value="2"/>
</dbReference>
<dbReference type="InterPro" id="IPR057670">
    <property type="entry name" value="SH3_retrovirus"/>
</dbReference>
<dbReference type="PANTHER" id="PTHR42648">
    <property type="entry name" value="TRANSPOSASE, PUTATIVE-RELATED"/>
    <property type="match status" value="1"/>
</dbReference>
<dbReference type="InterPro" id="IPR036875">
    <property type="entry name" value="Znf_CCHC_sf"/>
</dbReference>
<keyword evidence="1" id="KW-0479">Metal-binding</keyword>
<evidence type="ECO:0000256" key="4">
    <source>
        <dbReference type="SAM" id="MobiDB-lite"/>
    </source>
</evidence>